<reference evidence="8 9" key="1">
    <citation type="submission" date="2019-01" db="EMBL/GenBank/DDBJ databases">
        <title>Ktedonosporobacter rubrisoli SCAWS-G2.</title>
        <authorList>
            <person name="Huang Y."/>
            <person name="Yan B."/>
        </authorList>
    </citation>
    <scope>NUCLEOTIDE SEQUENCE [LARGE SCALE GENOMIC DNA]</scope>
    <source>
        <strain evidence="8 9">SCAWS-G2</strain>
    </source>
</reference>
<keyword evidence="9" id="KW-1185">Reference proteome</keyword>
<dbReference type="InterPro" id="IPR027379">
    <property type="entry name" value="CLS_N"/>
</dbReference>
<dbReference type="AlphaFoldDB" id="A0A4V0YZ03"/>
<dbReference type="GO" id="GO:0005886">
    <property type="term" value="C:plasma membrane"/>
    <property type="evidence" value="ECO:0007669"/>
    <property type="project" value="UniProtKB-SubCell"/>
</dbReference>
<keyword evidence="2" id="KW-1003">Cell membrane</keyword>
<dbReference type="Pfam" id="PF13396">
    <property type="entry name" value="PLDc_N"/>
    <property type="match status" value="1"/>
</dbReference>
<dbReference type="RefSeq" id="WP_129889074.1">
    <property type="nucleotide sequence ID" value="NZ_CP035758.1"/>
</dbReference>
<dbReference type="KEGG" id="kbs:EPA93_19290"/>
<organism evidence="8 9">
    <name type="scientific">Ktedonosporobacter rubrisoli</name>
    <dbReference type="NCBI Taxonomy" id="2509675"/>
    <lineage>
        <taxon>Bacteria</taxon>
        <taxon>Bacillati</taxon>
        <taxon>Chloroflexota</taxon>
        <taxon>Ktedonobacteria</taxon>
        <taxon>Ktedonobacterales</taxon>
        <taxon>Ktedonosporobacteraceae</taxon>
        <taxon>Ktedonosporobacter</taxon>
    </lineage>
</organism>
<evidence type="ECO:0000256" key="4">
    <source>
        <dbReference type="ARBA" id="ARBA00022989"/>
    </source>
</evidence>
<evidence type="ECO:0000256" key="1">
    <source>
        <dbReference type="ARBA" id="ARBA00004651"/>
    </source>
</evidence>
<keyword evidence="5 6" id="KW-0472">Membrane</keyword>
<feature type="transmembrane region" description="Helical" evidence="6">
    <location>
        <begin position="45"/>
        <end position="63"/>
    </location>
</feature>
<evidence type="ECO:0000256" key="2">
    <source>
        <dbReference type="ARBA" id="ARBA00022475"/>
    </source>
</evidence>
<feature type="transmembrane region" description="Helical" evidence="6">
    <location>
        <begin position="12"/>
        <end position="33"/>
    </location>
</feature>
<comment type="subcellular location">
    <subcellularLocation>
        <location evidence="1">Cell membrane</location>
        <topology evidence="1">Multi-pass membrane protein</topology>
    </subcellularLocation>
</comment>
<evidence type="ECO:0000256" key="5">
    <source>
        <dbReference type="ARBA" id="ARBA00023136"/>
    </source>
</evidence>
<sequence length="74" mass="8599">MFFLFGSFPWSGLNGIAALTTIFWVWVLIDCLLKEPSEGNDKIAWVLFILFVPLIGALMYYFIRRPERIKTVGR</sequence>
<evidence type="ECO:0000256" key="6">
    <source>
        <dbReference type="SAM" id="Phobius"/>
    </source>
</evidence>
<proteinExistence type="predicted"/>
<gene>
    <name evidence="8" type="ORF">EPA93_19290</name>
</gene>
<dbReference type="OrthoDB" id="164888at2"/>
<name>A0A4V0YZ03_KTERU</name>
<accession>A0A4V0YZ03</accession>
<protein>
    <submittedName>
        <fullName evidence="8">PLDc_N domain-containing protein</fullName>
    </submittedName>
</protein>
<evidence type="ECO:0000256" key="3">
    <source>
        <dbReference type="ARBA" id="ARBA00022692"/>
    </source>
</evidence>
<keyword evidence="3 6" id="KW-0812">Transmembrane</keyword>
<dbReference type="EMBL" id="CP035758">
    <property type="protein sequence ID" value="QBD78021.1"/>
    <property type="molecule type" value="Genomic_DNA"/>
</dbReference>
<evidence type="ECO:0000313" key="9">
    <source>
        <dbReference type="Proteomes" id="UP000290365"/>
    </source>
</evidence>
<dbReference type="Proteomes" id="UP000290365">
    <property type="component" value="Chromosome"/>
</dbReference>
<feature type="domain" description="Cardiolipin synthase N-terminal" evidence="7">
    <location>
        <begin position="22"/>
        <end position="65"/>
    </location>
</feature>
<keyword evidence="4 6" id="KW-1133">Transmembrane helix</keyword>
<evidence type="ECO:0000259" key="7">
    <source>
        <dbReference type="Pfam" id="PF13396"/>
    </source>
</evidence>
<evidence type="ECO:0000313" key="8">
    <source>
        <dbReference type="EMBL" id="QBD78021.1"/>
    </source>
</evidence>